<proteinExistence type="predicted"/>
<sequence>MNHLIFTAVLTDCLRIGGYQQGSKFFGPSPEGLGHDPHYDPGQLNSSHSVSWPPLVSPHSTLSIVVYTSMYYVCTYFVRSFGRYKIHAKVFCWLMTIYPIITALTGFQFTTPLPYLLQVVPTVIDWCDYFPTVFDKSGMLHVVYGFHFIWIFFDATVRDNLTQEQEFIFHKLAPTKLQHKVCDLQVN</sequence>
<protein>
    <submittedName>
        <fullName evidence="1">Uncharacterized protein</fullName>
    </submittedName>
</protein>
<evidence type="ECO:0000313" key="1">
    <source>
        <dbReference type="EMBL" id="KAJ9049103.1"/>
    </source>
</evidence>
<organism evidence="1 2">
    <name type="scientific">Entomophthora muscae</name>
    <dbReference type="NCBI Taxonomy" id="34485"/>
    <lineage>
        <taxon>Eukaryota</taxon>
        <taxon>Fungi</taxon>
        <taxon>Fungi incertae sedis</taxon>
        <taxon>Zoopagomycota</taxon>
        <taxon>Entomophthoromycotina</taxon>
        <taxon>Entomophthoromycetes</taxon>
        <taxon>Entomophthorales</taxon>
        <taxon>Entomophthoraceae</taxon>
        <taxon>Entomophthora</taxon>
    </lineage>
</organism>
<name>A0ACC2RGD5_9FUNG</name>
<reference evidence="1" key="1">
    <citation type="submission" date="2022-04" db="EMBL/GenBank/DDBJ databases">
        <title>Genome of the entomopathogenic fungus Entomophthora muscae.</title>
        <authorList>
            <person name="Elya C."/>
            <person name="Lovett B.R."/>
            <person name="Lee E."/>
            <person name="Macias A.M."/>
            <person name="Hajek A.E."/>
            <person name="De Bivort B.L."/>
            <person name="Kasson M.T."/>
            <person name="De Fine Licht H.H."/>
            <person name="Stajich J.E."/>
        </authorList>
    </citation>
    <scope>NUCLEOTIDE SEQUENCE</scope>
    <source>
        <strain evidence="1">Berkeley</strain>
    </source>
</reference>
<comment type="caution">
    <text evidence="1">The sequence shown here is derived from an EMBL/GenBank/DDBJ whole genome shotgun (WGS) entry which is preliminary data.</text>
</comment>
<accession>A0ACC2RGD5</accession>
<evidence type="ECO:0000313" key="2">
    <source>
        <dbReference type="Proteomes" id="UP001165960"/>
    </source>
</evidence>
<keyword evidence="2" id="KW-1185">Reference proteome</keyword>
<dbReference type="Proteomes" id="UP001165960">
    <property type="component" value="Unassembled WGS sequence"/>
</dbReference>
<gene>
    <name evidence="1" type="ORF">DSO57_1028063</name>
</gene>
<dbReference type="EMBL" id="QTSX02007275">
    <property type="protein sequence ID" value="KAJ9049103.1"/>
    <property type="molecule type" value="Genomic_DNA"/>
</dbReference>